<evidence type="ECO:0000259" key="1">
    <source>
        <dbReference type="Pfam" id="PF02627"/>
    </source>
</evidence>
<evidence type="ECO:0000313" key="3">
    <source>
        <dbReference type="Proteomes" id="UP000663722"/>
    </source>
</evidence>
<evidence type="ECO:0000313" key="2">
    <source>
        <dbReference type="EMBL" id="QTA92625.1"/>
    </source>
</evidence>
<dbReference type="Pfam" id="PF02627">
    <property type="entry name" value="CMD"/>
    <property type="match status" value="2"/>
</dbReference>
<dbReference type="InterPro" id="IPR003779">
    <property type="entry name" value="CMD-like"/>
</dbReference>
<dbReference type="PANTHER" id="PTHR33570:SF10">
    <property type="entry name" value="GAMMA-CARBOXYMUCONOLACTONE DECARBOXYLASE"/>
    <property type="match status" value="1"/>
</dbReference>
<dbReference type="PANTHER" id="PTHR33570">
    <property type="entry name" value="4-CARBOXYMUCONOLACTONE DECARBOXYLASE FAMILY PROTEIN"/>
    <property type="match status" value="1"/>
</dbReference>
<dbReference type="InterPro" id="IPR029032">
    <property type="entry name" value="AhpD-like"/>
</dbReference>
<organism evidence="2 3">
    <name type="scientific">Desulfonema magnum</name>
    <dbReference type="NCBI Taxonomy" id="45655"/>
    <lineage>
        <taxon>Bacteria</taxon>
        <taxon>Pseudomonadati</taxon>
        <taxon>Thermodesulfobacteriota</taxon>
        <taxon>Desulfobacteria</taxon>
        <taxon>Desulfobacterales</taxon>
        <taxon>Desulfococcaceae</taxon>
        <taxon>Desulfonema</taxon>
    </lineage>
</organism>
<dbReference type="EMBL" id="CP061800">
    <property type="protein sequence ID" value="QTA92625.1"/>
    <property type="molecule type" value="Genomic_DNA"/>
</dbReference>
<dbReference type="AlphaFoldDB" id="A0A975GT09"/>
<accession>A0A975GT09</accession>
<keyword evidence="3" id="KW-1185">Reference proteome</keyword>
<dbReference type="InterPro" id="IPR052512">
    <property type="entry name" value="4CMD/NDH-1_regulator"/>
</dbReference>
<dbReference type="Proteomes" id="UP000663722">
    <property type="component" value="Chromosome"/>
</dbReference>
<name>A0A975GT09_9BACT</name>
<proteinExistence type="predicted"/>
<sequence>MDKKLLIRYLQEKKMDKSERYKTGWDHLKLLDAAGAEKVCRSLNDIAPDMERFIVEFAYGDIYSRPGLDLKCRQIATIAALTAMGNAEPQLLFHINAALNVGCSPEEIVEIMYATTVFSGFPAGLNGIAAAKEVFETRGITVKQEQKASSGEESRRERGLRTLAAVSHDSGKKVFDSLADIAPDMAEFIINFSYGDVISREGLPLKLKEIAILAVCVARGTMTRQFKLHVQVALNVGCTREEIVELIMQMAVYSGFPSAINGLIAAREIFEANRK</sequence>
<protein>
    <submittedName>
        <fullName evidence="2">Carboxymuconolactone decarboxylase family protein</fullName>
    </submittedName>
</protein>
<reference evidence="2" key="1">
    <citation type="journal article" date="2021" name="Microb. Physiol.">
        <title>Proteogenomic Insights into the Physiology of Marine, Sulfate-Reducing, Filamentous Desulfonema limicola and Desulfonema magnum.</title>
        <authorList>
            <person name="Schnaars V."/>
            <person name="Wohlbrand L."/>
            <person name="Scheve S."/>
            <person name="Hinrichs C."/>
            <person name="Reinhardt R."/>
            <person name="Rabus R."/>
        </authorList>
    </citation>
    <scope>NUCLEOTIDE SEQUENCE</scope>
    <source>
        <strain evidence="2">4be13</strain>
    </source>
</reference>
<dbReference type="GO" id="GO:0051920">
    <property type="term" value="F:peroxiredoxin activity"/>
    <property type="evidence" value="ECO:0007669"/>
    <property type="project" value="InterPro"/>
</dbReference>
<feature type="domain" description="Carboxymuconolactone decarboxylase-like" evidence="1">
    <location>
        <begin position="183"/>
        <end position="268"/>
    </location>
</feature>
<gene>
    <name evidence="2" type="ORF">dnm_087120</name>
</gene>
<dbReference type="Gene3D" id="1.20.1290.10">
    <property type="entry name" value="AhpD-like"/>
    <property type="match status" value="2"/>
</dbReference>
<feature type="domain" description="Carboxymuconolactone decarboxylase-like" evidence="1">
    <location>
        <begin position="48"/>
        <end position="133"/>
    </location>
</feature>
<dbReference type="KEGG" id="dmm:dnm_087120"/>
<dbReference type="SUPFAM" id="SSF69118">
    <property type="entry name" value="AhpD-like"/>
    <property type="match status" value="1"/>
</dbReference>